<proteinExistence type="predicted"/>
<gene>
    <name evidence="1" type="ORF">C7P63_02405</name>
</gene>
<evidence type="ECO:0008006" key="3">
    <source>
        <dbReference type="Google" id="ProtNLM"/>
    </source>
</evidence>
<dbReference type="SUPFAM" id="SSF48452">
    <property type="entry name" value="TPR-like"/>
    <property type="match status" value="1"/>
</dbReference>
<dbReference type="Proteomes" id="UP000277864">
    <property type="component" value="Unassembled WGS sequence"/>
</dbReference>
<dbReference type="AlphaFoldDB" id="A0A429Z898"/>
<comment type="caution">
    <text evidence="1">The sequence shown here is derived from an EMBL/GenBank/DDBJ whole genome shotgun (WGS) entry which is preliminary data.</text>
</comment>
<dbReference type="InterPro" id="IPR011990">
    <property type="entry name" value="TPR-like_helical_dom_sf"/>
</dbReference>
<dbReference type="RefSeq" id="WP_125942563.1">
    <property type="nucleotide sequence ID" value="NZ_PXZH01000001.1"/>
</dbReference>
<evidence type="ECO:0000313" key="2">
    <source>
        <dbReference type="Proteomes" id="UP000277864"/>
    </source>
</evidence>
<organism evidence="1 2">
    <name type="scientific">Vagococcus humatus</name>
    <dbReference type="NCBI Taxonomy" id="1889241"/>
    <lineage>
        <taxon>Bacteria</taxon>
        <taxon>Bacillati</taxon>
        <taxon>Bacillota</taxon>
        <taxon>Bacilli</taxon>
        <taxon>Lactobacillales</taxon>
        <taxon>Enterococcaceae</taxon>
        <taxon>Vagococcus</taxon>
    </lineage>
</organism>
<evidence type="ECO:0000313" key="1">
    <source>
        <dbReference type="EMBL" id="RST89949.1"/>
    </source>
</evidence>
<dbReference type="OrthoDB" id="1655898at2"/>
<dbReference type="EMBL" id="PXZH01000001">
    <property type="protein sequence ID" value="RST89949.1"/>
    <property type="molecule type" value="Genomic_DNA"/>
</dbReference>
<protein>
    <recommendedName>
        <fullName evidence="3">Hydrolase</fullName>
    </recommendedName>
</protein>
<name>A0A429Z898_9ENTE</name>
<reference evidence="1 2" key="1">
    <citation type="submission" date="2018-03" db="EMBL/GenBank/DDBJ databases">
        <authorList>
            <person name="Gulvik C.A."/>
        </authorList>
    </citation>
    <scope>NUCLEOTIDE SEQUENCE [LARGE SCALE GENOMIC DNA]</scope>
    <source>
        <strain evidence="1 2">JCM 31581</strain>
    </source>
</reference>
<sequence length="315" mass="36394">MGETIPFPHNYAGFLALAKEAKDEAQYEKALDYYEQALSYQQPLAVHQEAVTCLLALKRYSEARSYIKERPMEYLKDSVGLSLFIQVLVGEGRFMEARKQLYLAKASQEDYLACLTMIQVGEDYANLYQGLELTSLVKDIQQQFSQSDLASQIKGINQAECLPSSWFIKELTPYLTSPSVHPFVRKGLLEYWLFISDQVAGDLVYLEYDQTKQVVALNKLNMIQDLAVTKELNRYLLEELTHVGEDMQKQLQAELFFFTTILYPYPDLRIKNSQLFIQLFVSRYLMIDSSLQGTTEEIQEYEELITTLQNIWLGI</sequence>
<keyword evidence="2" id="KW-1185">Reference proteome</keyword>
<accession>A0A429Z898</accession>